<sequence length="98" mass="11036">RIDDTDPRIVYEGNWRTGGKPHEYNTTTHGIQITIGATLNTRNPKDSSPIFNLYLDRELVLKYQPNLTSGGVQNVKDQQLVSIYSSPILDNANHTLLI</sequence>
<name>A0A4S8KQT3_DENBC</name>
<dbReference type="Proteomes" id="UP000297245">
    <property type="component" value="Unassembled WGS sequence"/>
</dbReference>
<accession>A0A4S8KQT3</accession>
<feature type="non-terminal residue" evidence="1">
    <location>
        <position position="98"/>
    </location>
</feature>
<evidence type="ECO:0000313" key="2">
    <source>
        <dbReference type="Proteomes" id="UP000297245"/>
    </source>
</evidence>
<dbReference type="AlphaFoldDB" id="A0A4S8KQT3"/>
<reference evidence="1 2" key="1">
    <citation type="journal article" date="2019" name="Nat. Ecol. Evol.">
        <title>Megaphylogeny resolves global patterns of mushroom evolution.</title>
        <authorList>
            <person name="Varga T."/>
            <person name="Krizsan K."/>
            <person name="Foldi C."/>
            <person name="Dima B."/>
            <person name="Sanchez-Garcia M."/>
            <person name="Sanchez-Ramirez S."/>
            <person name="Szollosi G.J."/>
            <person name="Szarkandi J.G."/>
            <person name="Papp V."/>
            <person name="Albert L."/>
            <person name="Andreopoulos W."/>
            <person name="Angelini C."/>
            <person name="Antonin V."/>
            <person name="Barry K.W."/>
            <person name="Bougher N.L."/>
            <person name="Buchanan P."/>
            <person name="Buyck B."/>
            <person name="Bense V."/>
            <person name="Catcheside P."/>
            <person name="Chovatia M."/>
            <person name="Cooper J."/>
            <person name="Damon W."/>
            <person name="Desjardin D."/>
            <person name="Finy P."/>
            <person name="Geml J."/>
            <person name="Haridas S."/>
            <person name="Hughes K."/>
            <person name="Justo A."/>
            <person name="Karasinski D."/>
            <person name="Kautmanova I."/>
            <person name="Kiss B."/>
            <person name="Kocsube S."/>
            <person name="Kotiranta H."/>
            <person name="LaButti K.M."/>
            <person name="Lechner B.E."/>
            <person name="Liimatainen K."/>
            <person name="Lipzen A."/>
            <person name="Lukacs Z."/>
            <person name="Mihaltcheva S."/>
            <person name="Morgado L.N."/>
            <person name="Niskanen T."/>
            <person name="Noordeloos M.E."/>
            <person name="Ohm R.A."/>
            <person name="Ortiz-Santana B."/>
            <person name="Ovrebo C."/>
            <person name="Racz N."/>
            <person name="Riley R."/>
            <person name="Savchenko A."/>
            <person name="Shiryaev A."/>
            <person name="Soop K."/>
            <person name="Spirin V."/>
            <person name="Szebenyi C."/>
            <person name="Tomsovsky M."/>
            <person name="Tulloss R.E."/>
            <person name="Uehling J."/>
            <person name="Grigoriev I.V."/>
            <person name="Vagvolgyi C."/>
            <person name="Papp T."/>
            <person name="Martin F.M."/>
            <person name="Miettinen O."/>
            <person name="Hibbett D.S."/>
            <person name="Nagy L.G."/>
        </authorList>
    </citation>
    <scope>NUCLEOTIDE SEQUENCE [LARGE SCALE GENOMIC DNA]</scope>
    <source>
        <strain evidence="1 2">CBS 962.96</strain>
    </source>
</reference>
<protein>
    <submittedName>
        <fullName evidence="1">Uncharacterized protein</fullName>
    </submittedName>
</protein>
<gene>
    <name evidence="1" type="ORF">K435DRAFT_604793</name>
</gene>
<evidence type="ECO:0000313" key="1">
    <source>
        <dbReference type="EMBL" id="THU78097.1"/>
    </source>
</evidence>
<keyword evidence="2" id="KW-1185">Reference proteome</keyword>
<organism evidence="1 2">
    <name type="scientific">Dendrothele bispora (strain CBS 962.96)</name>
    <dbReference type="NCBI Taxonomy" id="1314807"/>
    <lineage>
        <taxon>Eukaryota</taxon>
        <taxon>Fungi</taxon>
        <taxon>Dikarya</taxon>
        <taxon>Basidiomycota</taxon>
        <taxon>Agaricomycotina</taxon>
        <taxon>Agaricomycetes</taxon>
        <taxon>Agaricomycetidae</taxon>
        <taxon>Agaricales</taxon>
        <taxon>Agaricales incertae sedis</taxon>
        <taxon>Dendrothele</taxon>
    </lineage>
</organism>
<feature type="non-terminal residue" evidence="1">
    <location>
        <position position="1"/>
    </location>
</feature>
<dbReference type="EMBL" id="ML180263">
    <property type="protein sequence ID" value="THU78097.1"/>
    <property type="molecule type" value="Genomic_DNA"/>
</dbReference>
<dbReference type="OrthoDB" id="3265734at2759"/>
<proteinExistence type="predicted"/>